<organism evidence="1 2">
    <name type="scientific">Brachionus plicatilis</name>
    <name type="common">Marine rotifer</name>
    <name type="synonym">Brachionus muelleri</name>
    <dbReference type="NCBI Taxonomy" id="10195"/>
    <lineage>
        <taxon>Eukaryota</taxon>
        <taxon>Metazoa</taxon>
        <taxon>Spiralia</taxon>
        <taxon>Gnathifera</taxon>
        <taxon>Rotifera</taxon>
        <taxon>Eurotatoria</taxon>
        <taxon>Monogononta</taxon>
        <taxon>Pseudotrocha</taxon>
        <taxon>Ploima</taxon>
        <taxon>Brachionidae</taxon>
        <taxon>Brachionus</taxon>
    </lineage>
</organism>
<reference evidence="1 2" key="1">
    <citation type="journal article" date="2018" name="Sci. Rep.">
        <title>Genomic signatures of local adaptation to the degree of environmental predictability in rotifers.</title>
        <authorList>
            <person name="Franch-Gras L."/>
            <person name="Hahn C."/>
            <person name="Garcia-Roger E.M."/>
            <person name="Carmona M.J."/>
            <person name="Serra M."/>
            <person name="Gomez A."/>
        </authorList>
    </citation>
    <scope>NUCLEOTIDE SEQUENCE [LARGE SCALE GENOMIC DNA]</scope>
    <source>
        <strain evidence="1">HYR1</strain>
    </source>
</reference>
<proteinExistence type="predicted"/>
<evidence type="ECO:0000313" key="2">
    <source>
        <dbReference type="Proteomes" id="UP000276133"/>
    </source>
</evidence>
<dbReference type="Proteomes" id="UP000276133">
    <property type="component" value="Unassembled WGS sequence"/>
</dbReference>
<name>A0A3M7RES8_BRAPC</name>
<accession>A0A3M7RES8</accession>
<dbReference type="AlphaFoldDB" id="A0A3M7RES8"/>
<protein>
    <submittedName>
        <fullName evidence="1">Uncharacterized protein</fullName>
    </submittedName>
</protein>
<evidence type="ECO:0000313" key="1">
    <source>
        <dbReference type="EMBL" id="RNA21775.1"/>
    </source>
</evidence>
<gene>
    <name evidence="1" type="ORF">BpHYR1_022429</name>
</gene>
<keyword evidence="2" id="KW-1185">Reference proteome</keyword>
<dbReference type="EMBL" id="REGN01003603">
    <property type="protein sequence ID" value="RNA21775.1"/>
    <property type="molecule type" value="Genomic_DNA"/>
</dbReference>
<comment type="caution">
    <text evidence="1">The sequence shown here is derived from an EMBL/GenBank/DDBJ whole genome shotgun (WGS) entry which is preliminary data.</text>
</comment>
<sequence length="85" mass="9786">MISDFILVEKRSIINKTTNFTFSLITFIKIRSSIDKRKSALSITKLTNFLESKYPTLKSLSSLTIVFSSYRLSPRQTFKSCNLII</sequence>